<organism evidence="2 3">
    <name type="scientific">Pipistrellus kuhlii</name>
    <name type="common">Kuhl's pipistrelle</name>
    <dbReference type="NCBI Taxonomy" id="59472"/>
    <lineage>
        <taxon>Eukaryota</taxon>
        <taxon>Metazoa</taxon>
        <taxon>Chordata</taxon>
        <taxon>Craniata</taxon>
        <taxon>Vertebrata</taxon>
        <taxon>Euteleostomi</taxon>
        <taxon>Mammalia</taxon>
        <taxon>Eutheria</taxon>
        <taxon>Laurasiatheria</taxon>
        <taxon>Chiroptera</taxon>
        <taxon>Yangochiroptera</taxon>
        <taxon>Vespertilionidae</taxon>
        <taxon>Pipistrellus</taxon>
    </lineage>
</organism>
<proteinExistence type="predicted"/>
<gene>
    <name evidence="2" type="ORF">mPipKuh1_010388</name>
</gene>
<dbReference type="Proteomes" id="UP000558488">
    <property type="component" value="Unassembled WGS sequence"/>
</dbReference>
<keyword evidence="3" id="KW-1185">Reference proteome</keyword>
<feature type="region of interest" description="Disordered" evidence="1">
    <location>
        <begin position="95"/>
        <end position="137"/>
    </location>
</feature>
<dbReference type="AlphaFoldDB" id="A0A7J7RNL8"/>
<reference evidence="2 3" key="1">
    <citation type="journal article" date="2020" name="Nature">
        <title>Six reference-quality genomes reveal evolution of bat adaptations.</title>
        <authorList>
            <person name="Jebb D."/>
            <person name="Huang Z."/>
            <person name="Pippel M."/>
            <person name="Hughes G.M."/>
            <person name="Lavrichenko K."/>
            <person name="Devanna P."/>
            <person name="Winkler S."/>
            <person name="Jermiin L.S."/>
            <person name="Skirmuntt E.C."/>
            <person name="Katzourakis A."/>
            <person name="Burkitt-Gray L."/>
            <person name="Ray D.A."/>
            <person name="Sullivan K.A.M."/>
            <person name="Roscito J.G."/>
            <person name="Kirilenko B.M."/>
            <person name="Davalos L.M."/>
            <person name="Corthals A.P."/>
            <person name="Power M.L."/>
            <person name="Jones G."/>
            <person name="Ransome R.D."/>
            <person name="Dechmann D.K.N."/>
            <person name="Locatelli A.G."/>
            <person name="Puechmaille S.J."/>
            <person name="Fedrigo O."/>
            <person name="Jarvis E.D."/>
            <person name="Hiller M."/>
            <person name="Vernes S.C."/>
            <person name="Myers E.W."/>
            <person name="Teeling E.C."/>
        </authorList>
    </citation>
    <scope>NUCLEOTIDE SEQUENCE [LARGE SCALE GENOMIC DNA]</scope>
    <source>
        <strain evidence="2">MPipKuh1</strain>
        <tissue evidence="2">Flight muscle</tissue>
    </source>
</reference>
<comment type="caution">
    <text evidence="2">The sequence shown here is derived from an EMBL/GenBank/DDBJ whole genome shotgun (WGS) entry which is preliminary data.</text>
</comment>
<sequence length="137" mass="15253">MTLTSCPGLLSSWSHKTSVPLRTHRGGRSCRPAGRCWRLCPGACSPCQVRAGLGVCSGARRRGSSLSLRERLWEGEGARCHVLFPFPYGRDPDWTLPPRLGPESLEPHTQKPNHLTTEWPGPVQFSRQNLRRGGRQT</sequence>
<dbReference type="EMBL" id="JACAGB010000064">
    <property type="protein sequence ID" value="KAF6277525.1"/>
    <property type="molecule type" value="Genomic_DNA"/>
</dbReference>
<name>A0A7J7RNL8_PIPKU</name>
<evidence type="ECO:0000313" key="2">
    <source>
        <dbReference type="EMBL" id="KAF6277525.1"/>
    </source>
</evidence>
<evidence type="ECO:0000313" key="3">
    <source>
        <dbReference type="Proteomes" id="UP000558488"/>
    </source>
</evidence>
<accession>A0A7J7RNL8</accession>
<evidence type="ECO:0000256" key="1">
    <source>
        <dbReference type="SAM" id="MobiDB-lite"/>
    </source>
</evidence>
<protein>
    <submittedName>
        <fullName evidence="2">Uncharacterized protein</fullName>
    </submittedName>
</protein>